<accession>A0ABW9A8R8</accession>
<sequence length="122" mass="14010">MSDRRDRVKQDICLRIMKNLQDSPEINQRDLAKKLDVSLGSVNYCLKSLVEKGHVKIQNFKGSKNKLGYVYLLTPAGIAEKAILTASFLRLKLLEYELLKEEIALLKKEVRKNQVAHQLDDN</sequence>
<dbReference type="EMBL" id="JAQQFM010000004">
    <property type="protein sequence ID" value="MFL9924604.1"/>
    <property type="molecule type" value="Genomic_DNA"/>
</dbReference>
<feature type="coiled-coil region" evidence="1">
    <location>
        <begin position="89"/>
        <end position="116"/>
    </location>
</feature>
<evidence type="ECO:0000313" key="3">
    <source>
        <dbReference type="Proteomes" id="UP001629246"/>
    </source>
</evidence>
<keyword evidence="1" id="KW-0175">Coiled coil</keyword>
<dbReference type="InterPro" id="IPR036390">
    <property type="entry name" value="WH_DNA-bd_sf"/>
</dbReference>
<keyword evidence="3" id="KW-1185">Reference proteome</keyword>
<evidence type="ECO:0000313" key="2">
    <source>
        <dbReference type="EMBL" id="MFL9924604.1"/>
    </source>
</evidence>
<dbReference type="Proteomes" id="UP001629246">
    <property type="component" value="Unassembled WGS sequence"/>
</dbReference>
<protein>
    <submittedName>
        <fullName evidence="2">MarR family EPS-associated transcriptional regulator</fullName>
    </submittedName>
</protein>
<dbReference type="InterPro" id="IPR026433">
    <property type="entry name" value="MarR_EPS"/>
</dbReference>
<dbReference type="Gene3D" id="1.10.10.10">
    <property type="entry name" value="Winged helix-like DNA-binding domain superfamily/Winged helix DNA-binding domain"/>
    <property type="match status" value="1"/>
</dbReference>
<dbReference type="SUPFAM" id="SSF46785">
    <property type="entry name" value="Winged helix' DNA-binding domain"/>
    <property type="match status" value="1"/>
</dbReference>
<dbReference type="InterPro" id="IPR036388">
    <property type="entry name" value="WH-like_DNA-bd_sf"/>
</dbReference>
<organism evidence="2 3">
    <name type="scientific">Herbaspirillum lusitanum</name>
    <dbReference type="NCBI Taxonomy" id="213312"/>
    <lineage>
        <taxon>Bacteria</taxon>
        <taxon>Pseudomonadati</taxon>
        <taxon>Pseudomonadota</taxon>
        <taxon>Betaproteobacteria</taxon>
        <taxon>Burkholderiales</taxon>
        <taxon>Oxalobacteraceae</taxon>
        <taxon>Herbaspirillum</taxon>
    </lineage>
</organism>
<proteinExistence type="predicted"/>
<dbReference type="Pfam" id="PF13412">
    <property type="entry name" value="HTH_24"/>
    <property type="match status" value="1"/>
</dbReference>
<dbReference type="NCBIfam" id="TIGR04176">
    <property type="entry name" value="MarR_EPS"/>
    <property type="match status" value="1"/>
</dbReference>
<evidence type="ECO:0000256" key="1">
    <source>
        <dbReference type="SAM" id="Coils"/>
    </source>
</evidence>
<name>A0ABW9A8R8_9BURK</name>
<reference evidence="2 3" key="1">
    <citation type="journal article" date="2024" name="Chem. Sci.">
        <title>Discovery of megapolipeptins by genome mining of a Burkholderiales bacteria collection.</title>
        <authorList>
            <person name="Paulo B.S."/>
            <person name="Recchia M.J.J."/>
            <person name="Lee S."/>
            <person name="Fergusson C.H."/>
            <person name="Romanowski S.B."/>
            <person name="Hernandez A."/>
            <person name="Krull N."/>
            <person name="Liu D.Y."/>
            <person name="Cavanagh H."/>
            <person name="Bos A."/>
            <person name="Gray C.A."/>
            <person name="Murphy B.T."/>
            <person name="Linington R.G."/>
            <person name="Eustaquio A.S."/>
        </authorList>
    </citation>
    <scope>NUCLEOTIDE SEQUENCE [LARGE SCALE GENOMIC DNA]</scope>
    <source>
        <strain evidence="2 3">RL21-008-BIB-A</strain>
    </source>
</reference>
<comment type="caution">
    <text evidence="2">The sequence shown here is derived from an EMBL/GenBank/DDBJ whole genome shotgun (WGS) entry which is preliminary data.</text>
</comment>
<gene>
    <name evidence="2" type="ORF">PQR62_10030</name>
</gene>